<dbReference type="PRINTS" id="PR00598">
    <property type="entry name" value="HTHMARR"/>
</dbReference>
<organism evidence="5 6">
    <name type="scientific">Tessaracoccus defluvii</name>
    <dbReference type="NCBI Taxonomy" id="1285901"/>
    <lineage>
        <taxon>Bacteria</taxon>
        <taxon>Bacillati</taxon>
        <taxon>Actinomycetota</taxon>
        <taxon>Actinomycetes</taxon>
        <taxon>Propionibacteriales</taxon>
        <taxon>Propionibacteriaceae</taxon>
        <taxon>Tessaracoccus</taxon>
    </lineage>
</organism>
<dbReference type="InterPro" id="IPR000835">
    <property type="entry name" value="HTH_MarR-typ"/>
</dbReference>
<dbReference type="SUPFAM" id="SSF46785">
    <property type="entry name" value="Winged helix' DNA-binding domain"/>
    <property type="match status" value="1"/>
</dbReference>
<dbReference type="InterPro" id="IPR023187">
    <property type="entry name" value="Tscrpt_reg_MarR-type_CS"/>
</dbReference>
<dbReference type="GO" id="GO:0006950">
    <property type="term" value="P:response to stress"/>
    <property type="evidence" value="ECO:0007669"/>
    <property type="project" value="TreeGrafter"/>
</dbReference>
<evidence type="ECO:0000259" key="4">
    <source>
        <dbReference type="PROSITE" id="PS50995"/>
    </source>
</evidence>
<dbReference type="PROSITE" id="PS01117">
    <property type="entry name" value="HTH_MARR_1"/>
    <property type="match status" value="1"/>
</dbReference>
<gene>
    <name evidence="5" type="ORF">H9L22_10205</name>
</gene>
<evidence type="ECO:0000313" key="5">
    <source>
        <dbReference type="EMBL" id="QNP57572.1"/>
    </source>
</evidence>
<dbReference type="PANTHER" id="PTHR33164:SF104">
    <property type="entry name" value="TRANSCRIPTIONAL REGULATORY PROTEIN"/>
    <property type="match status" value="1"/>
</dbReference>
<dbReference type="Proteomes" id="UP000516117">
    <property type="component" value="Chromosome"/>
</dbReference>
<dbReference type="InterPro" id="IPR039422">
    <property type="entry name" value="MarR/SlyA-like"/>
</dbReference>
<dbReference type="EMBL" id="CP060789">
    <property type="protein sequence ID" value="QNP57572.1"/>
    <property type="molecule type" value="Genomic_DNA"/>
</dbReference>
<dbReference type="InterPro" id="IPR036390">
    <property type="entry name" value="WH_DNA-bd_sf"/>
</dbReference>
<sequence length="137" mass="15135">MHIWSRIDRLGRLLADRRKAAFQSHGIEGWEFDVLAALRRAGEPHTLTPGQLLKETFVTSGTMTNRVDRLAARGLVTRTTDPKDRRAVLVAITPAGLALVDAALESLVTVERELLAGLGDDDTARLADDLRRLLQQD</sequence>
<dbReference type="PANTHER" id="PTHR33164">
    <property type="entry name" value="TRANSCRIPTIONAL REGULATOR, MARR FAMILY"/>
    <property type="match status" value="1"/>
</dbReference>
<name>A0A7H0HAK6_9ACTN</name>
<protein>
    <submittedName>
        <fullName evidence="5">MarR family transcriptional regulator</fullName>
    </submittedName>
</protein>
<dbReference type="PROSITE" id="PS50995">
    <property type="entry name" value="HTH_MARR_2"/>
    <property type="match status" value="1"/>
</dbReference>
<dbReference type="Pfam" id="PF12802">
    <property type="entry name" value="MarR_2"/>
    <property type="match status" value="1"/>
</dbReference>
<dbReference type="Gene3D" id="1.10.10.10">
    <property type="entry name" value="Winged helix-like DNA-binding domain superfamily/Winged helix DNA-binding domain"/>
    <property type="match status" value="1"/>
</dbReference>
<keyword evidence="2" id="KW-0238">DNA-binding</keyword>
<evidence type="ECO:0000256" key="3">
    <source>
        <dbReference type="ARBA" id="ARBA00023163"/>
    </source>
</evidence>
<evidence type="ECO:0000256" key="2">
    <source>
        <dbReference type="ARBA" id="ARBA00023125"/>
    </source>
</evidence>
<dbReference type="InterPro" id="IPR036388">
    <property type="entry name" value="WH-like_DNA-bd_sf"/>
</dbReference>
<feature type="domain" description="HTH marR-type" evidence="4">
    <location>
        <begin position="1"/>
        <end position="135"/>
    </location>
</feature>
<keyword evidence="6" id="KW-1185">Reference proteome</keyword>
<proteinExistence type="predicted"/>
<reference evidence="5 6" key="1">
    <citation type="submission" date="2020-08" db="EMBL/GenBank/DDBJ databases">
        <title>Genome sequence of Tessaracoccus defluvii JCM 17540T.</title>
        <authorList>
            <person name="Hyun D.-W."/>
            <person name="Bae J.-W."/>
        </authorList>
    </citation>
    <scope>NUCLEOTIDE SEQUENCE [LARGE SCALE GENOMIC DNA]</scope>
    <source>
        <strain evidence="5 6">JCM 17540</strain>
    </source>
</reference>
<dbReference type="KEGG" id="tdf:H9L22_10205"/>
<accession>A0A7H0HAK6</accession>
<keyword evidence="1" id="KW-0805">Transcription regulation</keyword>
<evidence type="ECO:0000313" key="6">
    <source>
        <dbReference type="Proteomes" id="UP000516117"/>
    </source>
</evidence>
<evidence type="ECO:0000256" key="1">
    <source>
        <dbReference type="ARBA" id="ARBA00023015"/>
    </source>
</evidence>
<dbReference type="AlphaFoldDB" id="A0A7H0HAK6"/>
<dbReference type="GO" id="GO:0003677">
    <property type="term" value="F:DNA binding"/>
    <property type="evidence" value="ECO:0007669"/>
    <property type="project" value="UniProtKB-KW"/>
</dbReference>
<dbReference type="GO" id="GO:0003700">
    <property type="term" value="F:DNA-binding transcription factor activity"/>
    <property type="evidence" value="ECO:0007669"/>
    <property type="project" value="InterPro"/>
</dbReference>
<keyword evidence="3" id="KW-0804">Transcription</keyword>
<dbReference type="SMART" id="SM00347">
    <property type="entry name" value="HTH_MARR"/>
    <property type="match status" value="1"/>
</dbReference>